<keyword evidence="2" id="KW-1185">Reference proteome</keyword>
<sequence>MRVPPLSSGGRLLRQYRAQASRQQQQLRGAHYTCVLRRVTTPNPVTPHQADGWVSLARSQPAPSKRPFLPPPRSLRPLCSQSHLELQQQYLFDNYSVVHLYTVLMF</sequence>
<evidence type="ECO:0000313" key="1">
    <source>
        <dbReference type="EMBL" id="KAJ8413820.1"/>
    </source>
</evidence>
<organism evidence="1 2">
    <name type="scientific">Aldrovandia affinis</name>
    <dbReference type="NCBI Taxonomy" id="143900"/>
    <lineage>
        <taxon>Eukaryota</taxon>
        <taxon>Metazoa</taxon>
        <taxon>Chordata</taxon>
        <taxon>Craniata</taxon>
        <taxon>Vertebrata</taxon>
        <taxon>Euteleostomi</taxon>
        <taxon>Actinopterygii</taxon>
        <taxon>Neopterygii</taxon>
        <taxon>Teleostei</taxon>
        <taxon>Notacanthiformes</taxon>
        <taxon>Halosauridae</taxon>
        <taxon>Aldrovandia</taxon>
    </lineage>
</organism>
<dbReference type="Proteomes" id="UP001221898">
    <property type="component" value="Unassembled WGS sequence"/>
</dbReference>
<name>A0AAD7WYM9_9TELE</name>
<evidence type="ECO:0000313" key="2">
    <source>
        <dbReference type="Proteomes" id="UP001221898"/>
    </source>
</evidence>
<gene>
    <name evidence="1" type="ORF">AAFF_G00064180</name>
</gene>
<proteinExistence type="predicted"/>
<protein>
    <submittedName>
        <fullName evidence="1">Uncharacterized protein</fullName>
    </submittedName>
</protein>
<reference evidence="1" key="1">
    <citation type="journal article" date="2023" name="Science">
        <title>Genome structures resolve the early diversification of teleost fishes.</title>
        <authorList>
            <person name="Parey E."/>
            <person name="Louis A."/>
            <person name="Montfort J."/>
            <person name="Bouchez O."/>
            <person name="Roques C."/>
            <person name="Iampietro C."/>
            <person name="Lluch J."/>
            <person name="Castinel A."/>
            <person name="Donnadieu C."/>
            <person name="Desvignes T."/>
            <person name="Floi Bucao C."/>
            <person name="Jouanno E."/>
            <person name="Wen M."/>
            <person name="Mejri S."/>
            <person name="Dirks R."/>
            <person name="Jansen H."/>
            <person name="Henkel C."/>
            <person name="Chen W.J."/>
            <person name="Zahm M."/>
            <person name="Cabau C."/>
            <person name="Klopp C."/>
            <person name="Thompson A.W."/>
            <person name="Robinson-Rechavi M."/>
            <person name="Braasch I."/>
            <person name="Lecointre G."/>
            <person name="Bobe J."/>
            <person name="Postlethwait J.H."/>
            <person name="Berthelot C."/>
            <person name="Roest Crollius H."/>
            <person name="Guiguen Y."/>
        </authorList>
    </citation>
    <scope>NUCLEOTIDE SEQUENCE</scope>
    <source>
        <strain evidence="1">NC1722</strain>
    </source>
</reference>
<accession>A0AAD7WYM9</accession>
<dbReference type="AlphaFoldDB" id="A0AAD7WYM9"/>
<comment type="caution">
    <text evidence="1">The sequence shown here is derived from an EMBL/GenBank/DDBJ whole genome shotgun (WGS) entry which is preliminary data.</text>
</comment>
<dbReference type="EMBL" id="JAINUG010000014">
    <property type="protein sequence ID" value="KAJ8413820.1"/>
    <property type="molecule type" value="Genomic_DNA"/>
</dbReference>